<protein>
    <submittedName>
        <fullName evidence="2">Uncharacterized protein</fullName>
    </submittedName>
</protein>
<name>A0A4C1WKK1_EUMVA</name>
<keyword evidence="3" id="KW-1185">Reference proteome</keyword>
<feature type="compositionally biased region" description="Basic and acidic residues" evidence="1">
    <location>
        <begin position="36"/>
        <end position="51"/>
    </location>
</feature>
<accession>A0A4C1WKK1</accession>
<comment type="caution">
    <text evidence="2">The sequence shown here is derived from an EMBL/GenBank/DDBJ whole genome shotgun (WGS) entry which is preliminary data.</text>
</comment>
<evidence type="ECO:0000313" key="2">
    <source>
        <dbReference type="EMBL" id="GBP51012.1"/>
    </source>
</evidence>
<reference evidence="2 3" key="1">
    <citation type="journal article" date="2019" name="Commun. Biol.">
        <title>The bagworm genome reveals a unique fibroin gene that provides high tensile strength.</title>
        <authorList>
            <person name="Kono N."/>
            <person name="Nakamura H."/>
            <person name="Ohtoshi R."/>
            <person name="Tomita M."/>
            <person name="Numata K."/>
            <person name="Arakawa K."/>
        </authorList>
    </citation>
    <scope>NUCLEOTIDE SEQUENCE [LARGE SCALE GENOMIC DNA]</scope>
</reference>
<dbReference type="Proteomes" id="UP000299102">
    <property type="component" value="Unassembled WGS sequence"/>
</dbReference>
<gene>
    <name evidence="2" type="ORF">EVAR_37169_1</name>
</gene>
<dbReference type="AlphaFoldDB" id="A0A4C1WKK1"/>
<sequence length="71" mass="7808">MHALSDHYRARSGDSNSFDLQLGRRRPRLLWEFYRRPGRSGDGESVLRDEQGFGGGAAGAGADQAWSGRAD</sequence>
<evidence type="ECO:0000313" key="3">
    <source>
        <dbReference type="Proteomes" id="UP000299102"/>
    </source>
</evidence>
<feature type="region of interest" description="Disordered" evidence="1">
    <location>
        <begin position="36"/>
        <end position="71"/>
    </location>
</feature>
<evidence type="ECO:0000256" key="1">
    <source>
        <dbReference type="SAM" id="MobiDB-lite"/>
    </source>
</evidence>
<dbReference type="EMBL" id="BGZK01000572">
    <property type="protein sequence ID" value="GBP51012.1"/>
    <property type="molecule type" value="Genomic_DNA"/>
</dbReference>
<organism evidence="2 3">
    <name type="scientific">Eumeta variegata</name>
    <name type="common">Bagworm moth</name>
    <name type="synonym">Eumeta japonica</name>
    <dbReference type="NCBI Taxonomy" id="151549"/>
    <lineage>
        <taxon>Eukaryota</taxon>
        <taxon>Metazoa</taxon>
        <taxon>Ecdysozoa</taxon>
        <taxon>Arthropoda</taxon>
        <taxon>Hexapoda</taxon>
        <taxon>Insecta</taxon>
        <taxon>Pterygota</taxon>
        <taxon>Neoptera</taxon>
        <taxon>Endopterygota</taxon>
        <taxon>Lepidoptera</taxon>
        <taxon>Glossata</taxon>
        <taxon>Ditrysia</taxon>
        <taxon>Tineoidea</taxon>
        <taxon>Psychidae</taxon>
        <taxon>Oiketicinae</taxon>
        <taxon>Eumeta</taxon>
    </lineage>
</organism>
<proteinExistence type="predicted"/>